<dbReference type="CDD" id="cd00801">
    <property type="entry name" value="INT_P4_C"/>
    <property type="match status" value="1"/>
</dbReference>
<dbReference type="InterPro" id="IPR038488">
    <property type="entry name" value="Integrase_DNA-bd_sf"/>
</dbReference>
<dbReference type="PANTHER" id="PTHR30629:SF2">
    <property type="entry name" value="PROPHAGE INTEGRASE INTS-RELATED"/>
    <property type="match status" value="1"/>
</dbReference>
<dbReference type="InterPro" id="IPR011010">
    <property type="entry name" value="DNA_brk_join_enz"/>
</dbReference>
<feature type="domain" description="Tyr recombinase" evidence="6">
    <location>
        <begin position="205"/>
        <end position="396"/>
    </location>
</feature>
<reference evidence="8 9" key="1">
    <citation type="submission" date="2021-02" db="EMBL/GenBank/DDBJ databases">
        <authorList>
            <person name="Vanwijnsberghe S."/>
        </authorList>
    </citation>
    <scope>NUCLEOTIDE SEQUENCE [LARGE SCALE GENOMIC DNA]</scope>
    <source>
        <strain evidence="8 9">R-69776</strain>
    </source>
</reference>
<evidence type="ECO:0000259" key="6">
    <source>
        <dbReference type="PROSITE" id="PS51898"/>
    </source>
</evidence>
<gene>
    <name evidence="8" type="primary">intS</name>
    <name evidence="8" type="ORF">R69776_05914</name>
</gene>
<dbReference type="Pfam" id="PF22022">
    <property type="entry name" value="Phage_int_M"/>
    <property type="match status" value="1"/>
</dbReference>
<dbReference type="InterPro" id="IPR013762">
    <property type="entry name" value="Integrase-like_cat_sf"/>
</dbReference>
<proteinExistence type="inferred from homology"/>
<dbReference type="InterPro" id="IPR025166">
    <property type="entry name" value="Integrase_DNA_bind_dom"/>
</dbReference>
<dbReference type="Gene3D" id="1.10.150.130">
    <property type="match status" value="1"/>
</dbReference>
<organism evidence="8 9">
    <name type="scientific">Paraburkholderia nemoris</name>
    <dbReference type="NCBI Taxonomy" id="2793076"/>
    <lineage>
        <taxon>Bacteria</taxon>
        <taxon>Pseudomonadati</taxon>
        <taxon>Pseudomonadota</taxon>
        <taxon>Betaproteobacteria</taxon>
        <taxon>Burkholderiales</taxon>
        <taxon>Burkholderiaceae</taxon>
        <taxon>Paraburkholderia</taxon>
    </lineage>
</organism>
<dbReference type="Pfam" id="PF13356">
    <property type="entry name" value="Arm-DNA-bind_3"/>
    <property type="match status" value="1"/>
</dbReference>
<dbReference type="InterPro" id="IPR010998">
    <property type="entry name" value="Integrase_recombinase_N"/>
</dbReference>
<evidence type="ECO:0000259" key="7">
    <source>
        <dbReference type="PROSITE" id="PS51900"/>
    </source>
</evidence>
<accession>A0ABN7MVA3</accession>
<keyword evidence="3 5" id="KW-0238">DNA-binding</keyword>
<dbReference type="PANTHER" id="PTHR30629">
    <property type="entry name" value="PROPHAGE INTEGRASE"/>
    <property type="match status" value="1"/>
</dbReference>
<keyword evidence="4" id="KW-0233">DNA recombination</keyword>
<dbReference type="Proteomes" id="UP000673821">
    <property type="component" value="Unassembled WGS sequence"/>
</dbReference>
<evidence type="ECO:0000256" key="2">
    <source>
        <dbReference type="ARBA" id="ARBA00022908"/>
    </source>
</evidence>
<evidence type="ECO:0000313" key="9">
    <source>
        <dbReference type="Proteomes" id="UP000673821"/>
    </source>
</evidence>
<dbReference type="InterPro" id="IPR053876">
    <property type="entry name" value="Phage_int_M"/>
</dbReference>
<dbReference type="EMBL" id="CAJNBH010000021">
    <property type="protein sequence ID" value="CAE6816046.1"/>
    <property type="molecule type" value="Genomic_DNA"/>
</dbReference>
<dbReference type="InterPro" id="IPR044068">
    <property type="entry name" value="CB"/>
</dbReference>
<comment type="similarity">
    <text evidence="1">Belongs to the 'phage' integrase family.</text>
</comment>
<dbReference type="Gene3D" id="3.30.160.390">
    <property type="entry name" value="Integrase, DNA-binding domain"/>
    <property type="match status" value="1"/>
</dbReference>
<dbReference type="PROSITE" id="PS51898">
    <property type="entry name" value="TYR_RECOMBINASE"/>
    <property type="match status" value="1"/>
</dbReference>
<dbReference type="RefSeq" id="WP_200660250.1">
    <property type="nucleotide sequence ID" value="NZ_CAJNBH010000021.1"/>
</dbReference>
<feature type="domain" description="Core-binding (CB)" evidence="7">
    <location>
        <begin position="99"/>
        <end position="180"/>
    </location>
</feature>
<evidence type="ECO:0000256" key="3">
    <source>
        <dbReference type="ARBA" id="ARBA00023125"/>
    </source>
</evidence>
<comment type="caution">
    <text evidence="8">The sequence shown here is derived from an EMBL/GenBank/DDBJ whole genome shotgun (WGS) entry which is preliminary data.</text>
</comment>
<name>A0ABN7MVA3_9BURK</name>
<protein>
    <submittedName>
        <fullName evidence="8">Prophage integrase IntS</fullName>
    </submittedName>
</protein>
<evidence type="ECO:0000256" key="5">
    <source>
        <dbReference type="PROSITE-ProRule" id="PRU01248"/>
    </source>
</evidence>
<sequence>MYKIKDIQCKKAAPKEKAYKIADWGGLYLLVKTDGGRYWRWDYRFCGIRKTMALGTYPSVTLEAARVAHRDARAILADGIDPMAERKHGKLVSRLAAINTFEDIGREWFERQRDTWVDSHGDRIIRRLERDIFPFIGNRPIASVTTPEMLAVLRRIEERGAIETAHRAKSDCSQVFRYAIETGRAERDPTENFSRGALKNPLVRHHAAITDPKEFGGLLRAIAEYRGSAITRAALSLAPLVFQRPGELRKARWEEFDLDAARWEIPSERMKRPKAEKQLGSAHIVPLSRQAVIILRDLHAQTGPEGYLFPSPRTRTRPMSDNGILSALRRMGYGKDEMTGHGFRASVRTLAVERLRIPAEYVDHQLAHAVKDVHGRAYNRTQWLDERTEMMQQWADYCDKLATGEAVTSVEQSS</sequence>
<keyword evidence="9" id="KW-1185">Reference proteome</keyword>
<dbReference type="Pfam" id="PF00589">
    <property type="entry name" value="Phage_integrase"/>
    <property type="match status" value="1"/>
</dbReference>
<dbReference type="SUPFAM" id="SSF56349">
    <property type="entry name" value="DNA breaking-rejoining enzymes"/>
    <property type="match status" value="1"/>
</dbReference>
<dbReference type="InterPro" id="IPR002104">
    <property type="entry name" value="Integrase_catalytic"/>
</dbReference>
<keyword evidence="2" id="KW-0229">DNA integration</keyword>
<evidence type="ECO:0000256" key="1">
    <source>
        <dbReference type="ARBA" id="ARBA00008857"/>
    </source>
</evidence>
<evidence type="ECO:0000256" key="4">
    <source>
        <dbReference type="ARBA" id="ARBA00023172"/>
    </source>
</evidence>
<dbReference type="InterPro" id="IPR050808">
    <property type="entry name" value="Phage_Integrase"/>
</dbReference>
<dbReference type="Gene3D" id="1.10.443.10">
    <property type="entry name" value="Intergrase catalytic core"/>
    <property type="match status" value="1"/>
</dbReference>
<dbReference type="PROSITE" id="PS51900">
    <property type="entry name" value="CB"/>
    <property type="match status" value="1"/>
</dbReference>
<evidence type="ECO:0000313" key="8">
    <source>
        <dbReference type="EMBL" id="CAE6816046.1"/>
    </source>
</evidence>